<protein>
    <submittedName>
        <fullName evidence="3">DUF2933 domain-containing protein</fullName>
    </submittedName>
</protein>
<proteinExistence type="predicted"/>
<dbReference type="RefSeq" id="WP_120765871.1">
    <property type="nucleotide sequence ID" value="NZ_CP033169.1"/>
</dbReference>
<evidence type="ECO:0000256" key="2">
    <source>
        <dbReference type="SAM" id="Phobius"/>
    </source>
</evidence>
<dbReference type="Proteomes" id="UP000280960">
    <property type="component" value="Chromosome"/>
</dbReference>
<dbReference type="AlphaFoldDB" id="A0A3G2R6H1"/>
<accession>A0A3G2R6H1</accession>
<sequence length="91" mass="10308">MDKKHGGLFHGLLMMLCCLLPLVLIYAFSRFGARSVLSYGFLLLCPLMHIFMMKGMFGGHDKESCHGDKNFESEKKLSDEPQKIERLKGNA</sequence>
<name>A0A3G2R6H1_9FIRM</name>
<evidence type="ECO:0000313" key="3">
    <source>
        <dbReference type="EMBL" id="AYO31009.1"/>
    </source>
</evidence>
<keyword evidence="4" id="KW-1185">Reference proteome</keyword>
<dbReference type="Pfam" id="PF11666">
    <property type="entry name" value="DUF2933"/>
    <property type="match status" value="1"/>
</dbReference>
<dbReference type="EMBL" id="CP033169">
    <property type="protein sequence ID" value="AYO31009.1"/>
    <property type="molecule type" value="Genomic_DNA"/>
</dbReference>
<keyword evidence="2" id="KW-0812">Transmembrane</keyword>
<keyword evidence="2" id="KW-1133">Transmembrane helix</keyword>
<feature type="region of interest" description="Disordered" evidence="1">
    <location>
        <begin position="68"/>
        <end position="91"/>
    </location>
</feature>
<feature type="transmembrane region" description="Helical" evidence="2">
    <location>
        <begin position="7"/>
        <end position="29"/>
    </location>
</feature>
<feature type="transmembrane region" description="Helical" evidence="2">
    <location>
        <begin position="35"/>
        <end position="52"/>
    </location>
</feature>
<keyword evidence="2" id="KW-0472">Membrane</keyword>
<gene>
    <name evidence="3" type="ORF">D2962_10680</name>
</gene>
<dbReference type="KEGG" id="bacg:D2962_10680"/>
<dbReference type="InterPro" id="IPR021682">
    <property type="entry name" value="DUF2933"/>
</dbReference>
<evidence type="ECO:0000256" key="1">
    <source>
        <dbReference type="SAM" id="MobiDB-lite"/>
    </source>
</evidence>
<evidence type="ECO:0000313" key="4">
    <source>
        <dbReference type="Proteomes" id="UP000280960"/>
    </source>
</evidence>
<reference evidence="3 4" key="1">
    <citation type="submission" date="2018-10" db="EMBL/GenBank/DDBJ databases">
        <authorList>
            <person name="Zhang X."/>
        </authorList>
    </citation>
    <scope>NUCLEOTIDE SEQUENCE [LARGE SCALE GENOMIC DNA]</scope>
    <source>
        <strain evidence="3 4">SK-G1</strain>
    </source>
</reference>
<organism evidence="3 4">
    <name type="scientific">Biomaibacter acetigenes</name>
    <dbReference type="NCBI Taxonomy" id="2316383"/>
    <lineage>
        <taxon>Bacteria</taxon>
        <taxon>Bacillati</taxon>
        <taxon>Bacillota</taxon>
        <taxon>Clostridia</taxon>
        <taxon>Thermosediminibacterales</taxon>
        <taxon>Tepidanaerobacteraceae</taxon>
        <taxon>Biomaibacter</taxon>
    </lineage>
</organism>